<evidence type="ECO:0000259" key="4">
    <source>
        <dbReference type="Pfam" id="PF08545"/>
    </source>
</evidence>
<feature type="domain" description="Beta-ketoacyl-[acyl-carrier-protein] synthase III N-terminal" evidence="4">
    <location>
        <begin position="108"/>
        <end position="189"/>
    </location>
</feature>
<keyword evidence="1" id="KW-0808">Transferase</keyword>
<protein>
    <recommendedName>
        <fullName evidence="7">3-oxoacyl-ACP synthase</fullName>
    </recommendedName>
</protein>
<evidence type="ECO:0000313" key="5">
    <source>
        <dbReference type="EMBL" id="AIQ64019.1"/>
    </source>
</evidence>
<name>A0A089N5J8_9BACL</name>
<dbReference type="KEGG" id="pste:PSTEL_13895"/>
<dbReference type="Proteomes" id="UP000029507">
    <property type="component" value="Chromosome"/>
</dbReference>
<dbReference type="InterPro" id="IPR013751">
    <property type="entry name" value="ACP_syn_III_N"/>
</dbReference>
<feature type="domain" description="Beta-ketoacyl-[acyl-carrier-protein] synthase III C-terminal" evidence="3">
    <location>
        <begin position="247"/>
        <end position="333"/>
    </location>
</feature>
<dbReference type="STRING" id="169760.PSTEL_13895"/>
<dbReference type="SUPFAM" id="SSF53901">
    <property type="entry name" value="Thiolase-like"/>
    <property type="match status" value="2"/>
</dbReference>
<gene>
    <name evidence="5" type="ORF">PSTEL_13895</name>
</gene>
<accession>A0A089N5J8</accession>
<proteinExistence type="predicted"/>
<evidence type="ECO:0000256" key="2">
    <source>
        <dbReference type="ARBA" id="ARBA00023315"/>
    </source>
</evidence>
<evidence type="ECO:0000256" key="1">
    <source>
        <dbReference type="ARBA" id="ARBA00022679"/>
    </source>
</evidence>
<dbReference type="EMBL" id="CP009286">
    <property type="protein sequence ID" value="AIQ64019.1"/>
    <property type="molecule type" value="Genomic_DNA"/>
</dbReference>
<dbReference type="Pfam" id="PF08545">
    <property type="entry name" value="ACP_syn_III"/>
    <property type="match status" value="1"/>
</dbReference>
<dbReference type="InterPro" id="IPR016039">
    <property type="entry name" value="Thiolase-like"/>
</dbReference>
<dbReference type="RefSeq" id="WP_038695975.1">
    <property type="nucleotide sequence ID" value="NZ_CP009286.1"/>
</dbReference>
<sequence>MSHCGIIGLGIYVPESIVTAKELAKQSGIPESVIVEKYGLKQKRVAVPEETPLYMGVRAAQSALADSGLSAAELDVVIWAGGQHKDYISWLAGTKIASELNALNAWSFDMSALCGSMISAIEIARSLLAGNEGYHNILLVSGYRDSDLIDLKCKETSFLIDVAAGASALIIQKNAPINVILATAFKSDGSFADDCVVEYGGAKHWPPKENELQRLHFTVKDPSNFKERLKAKTVPNFISVIREALFKSGKSDRDIDYLAILHLPKSSHHHYLSEFNLSENQSTYLDEYGHLGQNDPILSLQIGLADGKIKDGSTVVMTAAGVGFIWAASVIHWGSAASARKESETG</sequence>
<dbReference type="Gene3D" id="3.40.47.10">
    <property type="match status" value="1"/>
</dbReference>
<dbReference type="GO" id="GO:0004315">
    <property type="term" value="F:3-oxoacyl-[acyl-carrier-protein] synthase activity"/>
    <property type="evidence" value="ECO:0007669"/>
    <property type="project" value="InterPro"/>
</dbReference>
<reference evidence="5 6" key="1">
    <citation type="submission" date="2014-08" db="EMBL/GenBank/DDBJ databases">
        <title>Comparative genomics of the Paenibacillus odorifer group.</title>
        <authorList>
            <person name="den Bakker H.C."/>
            <person name="Tsai Y.-C."/>
            <person name="Martin N."/>
            <person name="Korlach J."/>
            <person name="Wiedmann M."/>
        </authorList>
    </citation>
    <scope>NUCLEOTIDE SEQUENCE [LARGE SCALE GENOMIC DNA]</scope>
    <source>
        <strain evidence="5 6">DSM 14472</strain>
    </source>
</reference>
<dbReference type="InterPro" id="IPR013747">
    <property type="entry name" value="ACP_syn_III_C"/>
</dbReference>
<dbReference type="PANTHER" id="PTHR34069:SF2">
    <property type="entry name" value="BETA-KETOACYL-[ACYL-CARRIER-PROTEIN] SYNTHASE III"/>
    <property type="match status" value="1"/>
</dbReference>
<dbReference type="AlphaFoldDB" id="A0A089N5J8"/>
<dbReference type="GO" id="GO:0044550">
    <property type="term" value="P:secondary metabolite biosynthetic process"/>
    <property type="evidence" value="ECO:0007669"/>
    <property type="project" value="TreeGrafter"/>
</dbReference>
<dbReference type="GO" id="GO:0006633">
    <property type="term" value="P:fatty acid biosynthetic process"/>
    <property type="evidence" value="ECO:0007669"/>
    <property type="project" value="InterPro"/>
</dbReference>
<keyword evidence="6" id="KW-1185">Reference proteome</keyword>
<dbReference type="NCBIfam" id="NF005308">
    <property type="entry name" value="PRK06840.1"/>
    <property type="match status" value="1"/>
</dbReference>
<evidence type="ECO:0000313" key="6">
    <source>
        <dbReference type="Proteomes" id="UP000029507"/>
    </source>
</evidence>
<dbReference type="Pfam" id="PF08541">
    <property type="entry name" value="ACP_syn_III_C"/>
    <property type="match status" value="1"/>
</dbReference>
<evidence type="ECO:0008006" key="7">
    <source>
        <dbReference type="Google" id="ProtNLM"/>
    </source>
</evidence>
<keyword evidence="2" id="KW-0012">Acyltransferase</keyword>
<organism evidence="5 6">
    <name type="scientific">Paenibacillus stellifer</name>
    <dbReference type="NCBI Taxonomy" id="169760"/>
    <lineage>
        <taxon>Bacteria</taxon>
        <taxon>Bacillati</taxon>
        <taxon>Bacillota</taxon>
        <taxon>Bacilli</taxon>
        <taxon>Bacillales</taxon>
        <taxon>Paenibacillaceae</taxon>
        <taxon>Paenibacillus</taxon>
    </lineage>
</organism>
<dbReference type="OrthoDB" id="9786707at2"/>
<evidence type="ECO:0000259" key="3">
    <source>
        <dbReference type="Pfam" id="PF08541"/>
    </source>
</evidence>
<dbReference type="PANTHER" id="PTHR34069">
    <property type="entry name" value="3-OXOACYL-[ACYL-CARRIER-PROTEIN] SYNTHASE 3"/>
    <property type="match status" value="1"/>
</dbReference>
<dbReference type="HOGENOM" id="CLU_039592_2_1_9"/>